<keyword evidence="11" id="KW-1185">Reference proteome</keyword>
<accession>A0ABY6JY36</accession>
<name>A0ABY6JY36_9ARAC</name>
<dbReference type="PRINTS" id="PR00705">
    <property type="entry name" value="PAPAIN"/>
</dbReference>
<dbReference type="EMBL" id="CP092863">
    <property type="protein sequence ID" value="UYV60939.1"/>
    <property type="molecule type" value="Genomic_DNA"/>
</dbReference>
<feature type="chain" id="PRO_5046840623" evidence="7">
    <location>
        <begin position="19"/>
        <end position="355"/>
    </location>
</feature>
<dbReference type="SUPFAM" id="SSF54001">
    <property type="entry name" value="Cysteine proteinases"/>
    <property type="match status" value="1"/>
</dbReference>
<sequence length="355" mass="40440">MKFLVALTLLALGSQCLSRPTNDHDQHWERFKKTRNLFIRFKFKLWQGYFNNFIYSQVLHGKKYQGNEDQVRKAIFEENLRYIVHHNLEYDLGMHSYYLGINKYADMSSNEFSKQMNGLVRSYEEKIDLYEPSEEMELPSSLDWRTKGYVTEVMDQGHCGSCWAFSATGALEGQHFRKTGKLVSLSKQNLVDCASSEGNSACEGGEMTKAYKYVIKNNGIDTEESYPYKAENGTCHYNSSTIGATCKSYKAIARDEKILQKALAAEGPISIGIDCSLLGFRFYSGGIFNHPECKNDPDRLNHGVLLVGYGTENGIDYWLVKNSWSTKWGEKGYIRMSRNKNNQCGIATDASYPIV</sequence>
<feature type="domain" description="Cathepsin propeptide inhibitor" evidence="9">
    <location>
        <begin position="50"/>
        <end position="112"/>
    </location>
</feature>
<dbReference type="InterPro" id="IPR013128">
    <property type="entry name" value="Peptidase_C1A"/>
</dbReference>
<dbReference type="InterPro" id="IPR038765">
    <property type="entry name" value="Papain-like_cys_pep_sf"/>
</dbReference>
<dbReference type="Pfam" id="PF08246">
    <property type="entry name" value="Inhibitor_I29"/>
    <property type="match status" value="1"/>
</dbReference>
<dbReference type="SMART" id="SM00848">
    <property type="entry name" value="Inhibitor_I29"/>
    <property type="match status" value="1"/>
</dbReference>
<reference evidence="10 11" key="1">
    <citation type="submission" date="2022-01" db="EMBL/GenBank/DDBJ databases">
        <title>A chromosomal length assembly of Cordylochernes scorpioides.</title>
        <authorList>
            <person name="Zeh D."/>
            <person name="Zeh J."/>
        </authorList>
    </citation>
    <scope>NUCLEOTIDE SEQUENCE [LARGE SCALE GENOMIC DNA]</scope>
    <source>
        <strain evidence="10">IN4F17</strain>
        <tissue evidence="10">Whole Body</tissue>
    </source>
</reference>
<dbReference type="InterPro" id="IPR039417">
    <property type="entry name" value="Peptidase_C1A_papain-like"/>
</dbReference>
<evidence type="ECO:0000313" key="10">
    <source>
        <dbReference type="EMBL" id="UYV60939.1"/>
    </source>
</evidence>
<feature type="signal peptide" evidence="7">
    <location>
        <begin position="1"/>
        <end position="18"/>
    </location>
</feature>
<dbReference type="PROSITE" id="PS00139">
    <property type="entry name" value="THIOL_PROTEASE_CYS"/>
    <property type="match status" value="1"/>
</dbReference>
<gene>
    <name evidence="10" type="ORF">LAZ67_1002889</name>
</gene>
<dbReference type="Pfam" id="PF00112">
    <property type="entry name" value="Peptidase_C1"/>
    <property type="match status" value="1"/>
</dbReference>
<dbReference type="Gene3D" id="3.90.70.10">
    <property type="entry name" value="Cysteine proteinases"/>
    <property type="match status" value="1"/>
</dbReference>
<dbReference type="InterPro" id="IPR013201">
    <property type="entry name" value="Prot_inhib_I29"/>
</dbReference>
<keyword evidence="3" id="KW-0378">Hydrolase</keyword>
<organism evidence="10 11">
    <name type="scientific">Cordylochernes scorpioides</name>
    <dbReference type="NCBI Taxonomy" id="51811"/>
    <lineage>
        <taxon>Eukaryota</taxon>
        <taxon>Metazoa</taxon>
        <taxon>Ecdysozoa</taxon>
        <taxon>Arthropoda</taxon>
        <taxon>Chelicerata</taxon>
        <taxon>Arachnida</taxon>
        <taxon>Pseudoscorpiones</taxon>
        <taxon>Cheliferoidea</taxon>
        <taxon>Chernetidae</taxon>
        <taxon>Cordylochernes</taxon>
    </lineage>
</organism>
<protein>
    <submittedName>
        <fullName evidence="10">CTSL</fullName>
    </submittedName>
</protein>
<dbReference type="Proteomes" id="UP001235939">
    <property type="component" value="Chromosome 01"/>
</dbReference>
<evidence type="ECO:0000256" key="2">
    <source>
        <dbReference type="ARBA" id="ARBA00022670"/>
    </source>
</evidence>
<dbReference type="PROSITE" id="PS00640">
    <property type="entry name" value="THIOL_PROTEASE_ASN"/>
    <property type="match status" value="1"/>
</dbReference>
<dbReference type="InterPro" id="IPR025660">
    <property type="entry name" value="Pept_his_AS"/>
</dbReference>
<dbReference type="SMART" id="SM00645">
    <property type="entry name" value="Pept_C1"/>
    <property type="match status" value="1"/>
</dbReference>
<dbReference type="CDD" id="cd02248">
    <property type="entry name" value="Peptidase_C1A"/>
    <property type="match status" value="1"/>
</dbReference>
<dbReference type="InterPro" id="IPR025661">
    <property type="entry name" value="Pept_asp_AS"/>
</dbReference>
<evidence type="ECO:0000256" key="3">
    <source>
        <dbReference type="ARBA" id="ARBA00022801"/>
    </source>
</evidence>
<evidence type="ECO:0000313" key="11">
    <source>
        <dbReference type="Proteomes" id="UP001235939"/>
    </source>
</evidence>
<evidence type="ECO:0000256" key="6">
    <source>
        <dbReference type="ARBA" id="ARBA00023157"/>
    </source>
</evidence>
<keyword evidence="4" id="KW-0788">Thiol protease</keyword>
<keyword evidence="7" id="KW-0732">Signal</keyword>
<dbReference type="InterPro" id="IPR000169">
    <property type="entry name" value="Pept_cys_AS"/>
</dbReference>
<evidence type="ECO:0000256" key="1">
    <source>
        <dbReference type="ARBA" id="ARBA00008455"/>
    </source>
</evidence>
<comment type="similarity">
    <text evidence="1">Belongs to the peptidase C1 family.</text>
</comment>
<dbReference type="InterPro" id="IPR000668">
    <property type="entry name" value="Peptidase_C1A_C"/>
</dbReference>
<feature type="domain" description="Peptidase C1A papain C-terminal" evidence="8">
    <location>
        <begin position="138"/>
        <end position="354"/>
    </location>
</feature>
<evidence type="ECO:0000256" key="7">
    <source>
        <dbReference type="SAM" id="SignalP"/>
    </source>
</evidence>
<keyword evidence="5" id="KW-0865">Zymogen</keyword>
<keyword evidence="6" id="KW-1015">Disulfide bond</keyword>
<dbReference type="PANTHER" id="PTHR12411">
    <property type="entry name" value="CYSTEINE PROTEASE FAMILY C1-RELATED"/>
    <property type="match status" value="1"/>
</dbReference>
<proteinExistence type="inferred from homology"/>
<evidence type="ECO:0000259" key="9">
    <source>
        <dbReference type="SMART" id="SM00848"/>
    </source>
</evidence>
<keyword evidence="2" id="KW-0645">Protease</keyword>
<dbReference type="PROSITE" id="PS00639">
    <property type="entry name" value="THIOL_PROTEASE_HIS"/>
    <property type="match status" value="1"/>
</dbReference>
<evidence type="ECO:0000256" key="4">
    <source>
        <dbReference type="ARBA" id="ARBA00022807"/>
    </source>
</evidence>
<evidence type="ECO:0000259" key="8">
    <source>
        <dbReference type="SMART" id="SM00645"/>
    </source>
</evidence>
<evidence type="ECO:0000256" key="5">
    <source>
        <dbReference type="ARBA" id="ARBA00023145"/>
    </source>
</evidence>